<keyword evidence="2" id="KW-0378">Hydrolase</keyword>
<dbReference type="Gene3D" id="3.10.129.10">
    <property type="entry name" value="Hotdog Thioesterase"/>
    <property type="match status" value="1"/>
</dbReference>
<accession>A0A8E3S827</accession>
<sequence>MTTYSQLPIRIYYEDTDAGGIVYHASYLRFFERARTEFLREKGFSQQNLLNNQQLALVVRKIEIDYLQAAKLDDELCVQTYLTNVKKASVLFEQQLIRDDQIICTAKVKIACVDLNSMKPIVLPCEIKQALL</sequence>
<organism evidence="3 4">
    <name type="scientific">Mergibacter septicus</name>
    <dbReference type="NCBI Taxonomy" id="221402"/>
    <lineage>
        <taxon>Bacteria</taxon>
        <taxon>Pseudomonadati</taxon>
        <taxon>Pseudomonadota</taxon>
        <taxon>Gammaproteobacteria</taxon>
        <taxon>Pasteurellales</taxon>
        <taxon>Pasteurellaceae</taxon>
        <taxon>Mergibacter</taxon>
    </lineage>
</organism>
<dbReference type="InterPro" id="IPR006684">
    <property type="entry name" value="YbgC/YbaW"/>
</dbReference>
<dbReference type="Pfam" id="PF13279">
    <property type="entry name" value="4HBT_2"/>
    <property type="match status" value="1"/>
</dbReference>
<gene>
    <name evidence="3" type="primary">ybgC</name>
    <name evidence="3" type="ORF">CEP48_00595</name>
</gene>
<comment type="similarity">
    <text evidence="1">Belongs to the 4-hydroxybenzoyl-CoA thioesterase family.</text>
</comment>
<dbReference type="InterPro" id="IPR014166">
    <property type="entry name" value="Tol-Pal_acyl-CoA_thioesterase"/>
</dbReference>
<dbReference type="GO" id="GO:0047617">
    <property type="term" value="F:fatty acyl-CoA hydrolase activity"/>
    <property type="evidence" value="ECO:0007669"/>
    <property type="project" value="TreeGrafter"/>
</dbReference>
<dbReference type="PIRSF" id="PIRSF003230">
    <property type="entry name" value="YbgC"/>
    <property type="match status" value="1"/>
</dbReference>
<dbReference type="FunFam" id="3.10.129.10:FF:000004">
    <property type="entry name" value="Tol-pal system-associated acyl-CoA thioesterase"/>
    <property type="match status" value="1"/>
</dbReference>
<protein>
    <submittedName>
        <fullName evidence="3">Tol-pal system-associated acyl-CoA thioesterase</fullName>
    </submittedName>
</protein>
<keyword evidence="4" id="KW-1185">Reference proteome</keyword>
<dbReference type="AlphaFoldDB" id="A0A8E3S827"/>
<dbReference type="CDD" id="cd00586">
    <property type="entry name" value="4HBT"/>
    <property type="match status" value="1"/>
</dbReference>
<dbReference type="PANTHER" id="PTHR31793:SF37">
    <property type="entry name" value="ACYL-COA THIOESTER HYDROLASE YBGC"/>
    <property type="match status" value="1"/>
</dbReference>
<dbReference type="EMBL" id="CP022011">
    <property type="protein sequence ID" value="QDJ14027.1"/>
    <property type="molecule type" value="Genomic_DNA"/>
</dbReference>
<dbReference type="RefSeq" id="WP_261919892.1">
    <property type="nucleotide sequence ID" value="NZ_CP022011.1"/>
</dbReference>
<reference evidence="3" key="1">
    <citation type="submission" date="2017-06" db="EMBL/GenBank/DDBJ databases">
        <title>Genome sequencing of pathogenic and non-pathogenic strains within Bisgaard taxon 40.</title>
        <authorList>
            <person name="Ladner J.T."/>
            <person name="Lovett S.P."/>
            <person name="Koroleva G."/>
            <person name="Lorch J.M."/>
        </authorList>
    </citation>
    <scope>NUCLEOTIDE SEQUENCE</scope>
    <source>
        <strain evidence="3">27576-1-I1</strain>
    </source>
</reference>
<evidence type="ECO:0000313" key="3">
    <source>
        <dbReference type="EMBL" id="QDJ14027.1"/>
    </source>
</evidence>
<dbReference type="PROSITE" id="PS01328">
    <property type="entry name" value="4HBCOA_THIOESTERASE"/>
    <property type="match status" value="1"/>
</dbReference>
<dbReference type="SUPFAM" id="SSF54637">
    <property type="entry name" value="Thioesterase/thiol ester dehydrase-isomerase"/>
    <property type="match status" value="1"/>
</dbReference>
<dbReference type="PANTHER" id="PTHR31793">
    <property type="entry name" value="4-HYDROXYBENZOYL-COA THIOESTERASE FAMILY MEMBER"/>
    <property type="match status" value="1"/>
</dbReference>
<name>A0A8E3S827_9PAST</name>
<dbReference type="InterPro" id="IPR050563">
    <property type="entry name" value="4-hydroxybenzoyl-CoA_TE"/>
</dbReference>
<evidence type="ECO:0000256" key="2">
    <source>
        <dbReference type="ARBA" id="ARBA00022801"/>
    </source>
</evidence>
<dbReference type="InterPro" id="IPR029069">
    <property type="entry name" value="HotDog_dom_sf"/>
</dbReference>
<dbReference type="NCBIfam" id="TIGR02799">
    <property type="entry name" value="thio_ybgC"/>
    <property type="match status" value="1"/>
</dbReference>
<dbReference type="NCBIfam" id="TIGR00051">
    <property type="entry name" value="YbgC/FadM family acyl-CoA thioesterase"/>
    <property type="match status" value="1"/>
</dbReference>
<dbReference type="InterPro" id="IPR008272">
    <property type="entry name" value="HB-CoA_thioesterase_AS"/>
</dbReference>
<proteinExistence type="inferred from homology"/>
<evidence type="ECO:0000313" key="4">
    <source>
        <dbReference type="Proteomes" id="UP000955338"/>
    </source>
</evidence>
<evidence type="ECO:0000256" key="1">
    <source>
        <dbReference type="ARBA" id="ARBA00005953"/>
    </source>
</evidence>
<dbReference type="Proteomes" id="UP000955338">
    <property type="component" value="Chromosome"/>
</dbReference>